<dbReference type="HAMAP" id="MF_00373">
    <property type="entry name" value="Ribosomal_bL28"/>
    <property type="match status" value="1"/>
</dbReference>
<dbReference type="Gene3D" id="2.20.150.30">
    <property type="match status" value="1"/>
</dbReference>
<dbReference type="SUPFAM" id="SSF143800">
    <property type="entry name" value="L28p-like"/>
    <property type="match status" value="1"/>
</dbReference>
<dbReference type="GO" id="GO:0005840">
    <property type="term" value="C:ribosome"/>
    <property type="evidence" value="ECO:0007669"/>
    <property type="project" value="UniProtKB-KW"/>
</dbReference>
<dbReference type="InterPro" id="IPR050096">
    <property type="entry name" value="Bacterial_rp_bL28"/>
</dbReference>
<reference evidence="8" key="1">
    <citation type="submission" date="2017-02" db="EMBL/GenBank/DDBJ databases">
        <title>Comparative genomics and description of representatives of a novel lineage of planctomycetes thriving in anoxic sediments.</title>
        <authorList>
            <person name="Spring S."/>
            <person name="Bunk B."/>
            <person name="Sproer C."/>
        </authorList>
    </citation>
    <scope>NUCLEOTIDE SEQUENCE [LARGE SCALE GENOMIC DNA]</scope>
    <source>
        <strain evidence="8">SM-Chi-D1</strain>
    </source>
</reference>
<evidence type="ECO:0000256" key="4">
    <source>
        <dbReference type="ARBA" id="ARBA00035174"/>
    </source>
</evidence>
<dbReference type="GO" id="GO:0003735">
    <property type="term" value="F:structural constituent of ribosome"/>
    <property type="evidence" value="ECO:0007669"/>
    <property type="project" value="InterPro"/>
</dbReference>
<dbReference type="GO" id="GO:1990904">
    <property type="term" value="C:ribonucleoprotein complex"/>
    <property type="evidence" value="ECO:0007669"/>
    <property type="project" value="UniProtKB-KW"/>
</dbReference>
<dbReference type="OrthoDB" id="9805609at2"/>
<dbReference type="STRING" id="1851148.SMSP2_00083"/>
<organism evidence="7 8">
    <name type="scientific">Limihaloglobus sulfuriphilus</name>
    <dbReference type="NCBI Taxonomy" id="1851148"/>
    <lineage>
        <taxon>Bacteria</taxon>
        <taxon>Pseudomonadati</taxon>
        <taxon>Planctomycetota</taxon>
        <taxon>Phycisphaerae</taxon>
        <taxon>Sedimentisphaerales</taxon>
        <taxon>Sedimentisphaeraceae</taxon>
        <taxon>Limihaloglobus</taxon>
    </lineage>
</organism>
<feature type="region of interest" description="Disordered" evidence="6">
    <location>
        <begin position="1"/>
        <end position="31"/>
    </location>
</feature>
<dbReference type="Proteomes" id="UP000188181">
    <property type="component" value="Chromosome"/>
</dbReference>
<name>A0A1Q2MAR5_9BACT</name>
<keyword evidence="8" id="KW-1185">Reference proteome</keyword>
<dbReference type="PANTHER" id="PTHR39080">
    <property type="entry name" value="50S RIBOSOMAL PROTEIN L28"/>
    <property type="match status" value="1"/>
</dbReference>
<gene>
    <name evidence="5 7" type="primary">rpmB</name>
    <name evidence="7" type="ORF">SMSP2_00083</name>
</gene>
<protein>
    <recommendedName>
        <fullName evidence="4 5">Large ribosomal subunit protein bL28</fullName>
    </recommendedName>
</protein>
<evidence type="ECO:0000256" key="1">
    <source>
        <dbReference type="ARBA" id="ARBA00008760"/>
    </source>
</evidence>
<dbReference type="AlphaFoldDB" id="A0A1Q2MAR5"/>
<keyword evidence="2 5" id="KW-0689">Ribosomal protein</keyword>
<dbReference type="InterPro" id="IPR026569">
    <property type="entry name" value="Ribosomal_bL28"/>
</dbReference>
<dbReference type="KEGG" id="pbas:SMSP2_00083"/>
<comment type="similarity">
    <text evidence="1 5">Belongs to the bacterial ribosomal protein bL28 family.</text>
</comment>
<dbReference type="RefSeq" id="WP_146682060.1">
    <property type="nucleotide sequence ID" value="NZ_CP019646.1"/>
</dbReference>
<keyword evidence="3 5" id="KW-0687">Ribonucleoprotein</keyword>
<dbReference type="Pfam" id="PF00830">
    <property type="entry name" value="Ribosomal_L28"/>
    <property type="match status" value="1"/>
</dbReference>
<sequence>MSRVCHFTGRRTTAGRSIVRSGKPKRRGGVGLNIRGVSRRKFKPNIQKVRAVVDGKVTRINVSAKAIKMGLVVKPPKRNWKAAEAAE</sequence>
<evidence type="ECO:0000256" key="6">
    <source>
        <dbReference type="SAM" id="MobiDB-lite"/>
    </source>
</evidence>
<dbReference type="PANTHER" id="PTHR39080:SF1">
    <property type="entry name" value="LARGE RIBOSOMAL SUBUNIT PROTEIN BL28A"/>
    <property type="match status" value="1"/>
</dbReference>
<dbReference type="InterPro" id="IPR001383">
    <property type="entry name" value="Ribosomal_bL28_bact-type"/>
</dbReference>
<evidence type="ECO:0000256" key="2">
    <source>
        <dbReference type="ARBA" id="ARBA00022980"/>
    </source>
</evidence>
<dbReference type="InterPro" id="IPR034704">
    <property type="entry name" value="Ribosomal_bL28/bL31-like_sf"/>
</dbReference>
<dbReference type="NCBIfam" id="TIGR00009">
    <property type="entry name" value="L28"/>
    <property type="match status" value="1"/>
</dbReference>
<evidence type="ECO:0000256" key="3">
    <source>
        <dbReference type="ARBA" id="ARBA00023274"/>
    </source>
</evidence>
<dbReference type="InterPro" id="IPR037147">
    <property type="entry name" value="Ribosomal_bL28_sf"/>
</dbReference>
<evidence type="ECO:0000313" key="8">
    <source>
        <dbReference type="Proteomes" id="UP000188181"/>
    </source>
</evidence>
<dbReference type="GO" id="GO:0006412">
    <property type="term" value="P:translation"/>
    <property type="evidence" value="ECO:0007669"/>
    <property type="project" value="UniProtKB-UniRule"/>
</dbReference>
<dbReference type="EMBL" id="CP019646">
    <property type="protein sequence ID" value="AQQ69749.1"/>
    <property type="molecule type" value="Genomic_DNA"/>
</dbReference>
<evidence type="ECO:0000256" key="5">
    <source>
        <dbReference type="HAMAP-Rule" id="MF_00373"/>
    </source>
</evidence>
<evidence type="ECO:0000313" key="7">
    <source>
        <dbReference type="EMBL" id="AQQ69749.1"/>
    </source>
</evidence>
<proteinExistence type="inferred from homology"/>
<accession>A0A1Q2MAR5</accession>
<dbReference type="Gene3D" id="2.30.170.40">
    <property type="entry name" value="Ribosomal protein L28/L24"/>
    <property type="match status" value="1"/>
</dbReference>